<accession>A0A9X2JE41</accession>
<protein>
    <submittedName>
        <fullName evidence="1">Uncharacterized protein</fullName>
    </submittedName>
</protein>
<proteinExistence type="predicted"/>
<sequence>MSAIADFRLIETSKLNDLRDNAEIKIEKKLFSKKVIDNYWDYLNANSKKLKDFDWSGYIFANLLIFLEEKKGIDLLKGKYDDIANVIVERRQNSTFILTFDHKQKYLSGLAPDKFTLDELIEFNKDFSEEDDPELAKAEIEGIKSLKENLELIADDSHVVILSVG</sequence>
<dbReference type="EMBL" id="JAMWYS010000017">
    <property type="protein sequence ID" value="MCO4292016.1"/>
    <property type="molecule type" value="Genomic_DNA"/>
</dbReference>
<dbReference type="RefSeq" id="WP_252586253.1">
    <property type="nucleotide sequence ID" value="NZ_JAMWYS010000017.1"/>
</dbReference>
<organism evidence="1 2">
    <name type="scientific">Solitalea agri</name>
    <dbReference type="NCBI Taxonomy" id="2953739"/>
    <lineage>
        <taxon>Bacteria</taxon>
        <taxon>Pseudomonadati</taxon>
        <taxon>Bacteroidota</taxon>
        <taxon>Sphingobacteriia</taxon>
        <taxon>Sphingobacteriales</taxon>
        <taxon>Sphingobacteriaceae</taxon>
        <taxon>Solitalea</taxon>
    </lineage>
</organism>
<evidence type="ECO:0000313" key="2">
    <source>
        <dbReference type="Proteomes" id="UP001155182"/>
    </source>
</evidence>
<gene>
    <name evidence="1" type="ORF">NF867_03960</name>
</gene>
<dbReference type="AlphaFoldDB" id="A0A9X2JE41"/>
<name>A0A9X2JE41_9SPHI</name>
<comment type="caution">
    <text evidence="1">The sequence shown here is derived from an EMBL/GenBank/DDBJ whole genome shotgun (WGS) entry which is preliminary data.</text>
</comment>
<evidence type="ECO:0000313" key="1">
    <source>
        <dbReference type="EMBL" id="MCO4292016.1"/>
    </source>
</evidence>
<dbReference type="Proteomes" id="UP001155182">
    <property type="component" value="Unassembled WGS sequence"/>
</dbReference>
<keyword evidence="2" id="KW-1185">Reference proteome</keyword>
<reference evidence="1" key="1">
    <citation type="submission" date="2022-06" db="EMBL/GenBank/DDBJ databases">
        <title>Solitalea sp. MAHUQ-68 isolated from rhizospheric soil.</title>
        <authorList>
            <person name="Huq M.A."/>
        </authorList>
    </citation>
    <scope>NUCLEOTIDE SEQUENCE</scope>
    <source>
        <strain evidence="1">MAHUQ-68</strain>
    </source>
</reference>